<feature type="transmembrane region" description="Helical" evidence="1">
    <location>
        <begin position="106"/>
        <end position="126"/>
    </location>
</feature>
<feature type="transmembrane region" description="Helical" evidence="1">
    <location>
        <begin position="138"/>
        <end position="161"/>
    </location>
</feature>
<proteinExistence type="predicted"/>
<dbReference type="Gene3D" id="1.10.1760.20">
    <property type="match status" value="1"/>
</dbReference>
<dbReference type="AlphaFoldDB" id="A0A0C5S2R7"/>
<dbReference type="HOGENOM" id="CLU_798518_0_0_14"/>
<dbReference type="NCBIfam" id="NF007177">
    <property type="entry name" value="PRK09609.1-1"/>
    <property type="match status" value="1"/>
</dbReference>
<evidence type="ECO:0000256" key="1">
    <source>
        <dbReference type="SAM" id="Phobius"/>
    </source>
</evidence>
<keyword evidence="1" id="KW-0472">Membrane</keyword>
<evidence type="ECO:0000313" key="2">
    <source>
        <dbReference type="EMBL" id="AJQ45700.1"/>
    </source>
</evidence>
<organism evidence="2 3">
    <name type="scientific">Ureaplasma diversum</name>
    <dbReference type="NCBI Taxonomy" id="42094"/>
    <lineage>
        <taxon>Bacteria</taxon>
        <taxon>Bacillati</taxon>
        <taxon>Mycoplasmatota</taxon>
        <taxon>Mycoplasmoidales</taxon>
        <taxon>Mycoplasmoidaceae</taxon>
        <taxon>Ureaplasma</taxon>
    </lineage>
</organism>
<reference evidence="2 3" key="1">
    <citation type="journal article" date="2015" name="Genome Announc.">
        <title>Genome Sequence of Ureaplasma diversum Strain ATCC 49782.</title>
        <authorList>
            <person name="Marques L.M."/>
            <person name="Guimaraes A.M."/>
            <person name="Martins H.B."/>
            <person name="Rezende I.S."/>
            <person name="Barbosa M.S."/>
            <person name="Campos G.B."/>
            <person name="do Nascimento N.C."/>
            <person name="Dos Santos A.P."/>
            <person name="Amorim A.T."/>
            <person name="Santos V.M."/>
            <person name="Messick J.B."/>
            <person name="Timenetsky J."/>
        </authorList>
    </citation>
    <scope>NUCLEOTIDE SEQUENCE [LARGE SCALE GENOMIC DNA]</scope>
    <source>
        <strain evidence="2 3">ATCC 49782</strain>
    </source>
</reference>
<keyword evidence="1" id="KW-1133">Transmembrane helix</keyword>
<dbReference type="EMBL" id="CP009770">
    <property type="protein sequence ID" value="AJQ45700.1"/>
    <property type="molecule type" value="Genomic_DNA"/>
</dbReference>
<feature type="transmembrane region" description="Helical" evidence="1">
    <location>
        <begin position="21"/>
        <end position="44"/>
    </location>
</feature>
<gene>
    <name evidence="2" type="ORF">JM47_03105</name>
</gene>
<protein>
    <submittedName>
        <fullName evidence="2">Membrane protein</fullName>
    </submittedName>
</protein>
<feature type="transmembrane region" description="Helical" evidence="1">
    <location>
        <begin position="64"/>
        <end position="86"/>
    </location>
</feature>
<dbReference type="Proteomes" id="UP000032261">
    <property type="component" value="Chromosome"/>
</dbReference>
<feature type="transmembrane region" description="Helical" evidence="1">
    <location>
        <begin position="214"/>
        <end position="242"/>
    </location>
</feature>
<accession>A0A0C5S2R7</accession>
<feature type="transmembrane region" description="Helical" evidence="1">
    <location>
        <begin position="295"/>
        <end position="315"/>
    </location>
</feature>
<feature type="transmembrane region" description="Helical" evidence="1">
    <location>
        <begin position="173"/>
        <end position="194"/>
    </location>
</feature>
<dbReference type="KEGG" id="ude:JM47_03105"/>
<keyword evidence="1" id="KW-0812">Transmembrane</keyword>
<dbReference type="RefSeq" id="WP_208895288.1">
    <property type="nucleotide sequence ID" value="NZ_CP009770.1"/>
</dbReference>
<feature type="transmembrane region" description="Helical" evidence="1">
    <location>
        <begin position="254"/>
        <end position="275"/>
    </location>
</feature>
<dbReference type="STRING" id="42094.JM47_03105"/>
<name>A0A0C5S2R7_9BACT</name>
<dbReference type="PATRIC" id="fig|42094.4.peg.619"/>
<sequence>MMNIQSKLHNTTVEVEGFKSWQIILIFLAFLITFIIFTVIKKIYYSIRYQKRFYIIPRPSIKGISNIGMVISISVAVIILLTVLSANTASVIFRAWPGTRVTLEGILIKIGGLLFGPILGIFIGAMTDLLAVALTAGVFHHGYLIAAMAYGLIGGLIRIILTTSKKRDIPFAIYSSLATLFIGVIIVLFLYFAPGIKDNGFSIQVFGFDLRLPATTMIALISAFFVVSIIVVWLCLLVKWLIKKYSKKQQKGNWFVVFTPVLVTILLTEAVVNLLMMPSFDAELSSLKYTQWLSIRAALFPFMVILNLMIIYPIFKIVVPLIRYEYEDDIVEDKNVPIHVD</sequence>
<evidence type="ECO:0000313" key="3">
    <source>
        <dbReference type="Proteomes" id="UP000032261"/>
    </source>
</evidence>